<dbReference type="PANTHER" id="PTHR43350">
    <property type="entry name" value="NAD-DEPENDENT ALCOHOL DEHYDROGENASE"/>
    <property type="match status" value="1"/>
</dbReference>
<dbReference type="InterPro" id="IPR011032">
    <property type="entry name" value="GroES-like_sf"/>
</dbReference>
<keyword evidence="5" id="KW-0560">Oxidoreductase</keyword>
<dbReference type="GO" id="GO:0016491">
    <property type="term" value="F:oxidoreductase activity"/>
    <property type="evidence" value="ECO:0007669"/>
    <property type="project" value="UniProtKB-KW"/>
</dbReference>
<evidence type="ECO:0000256" key="5">
    <source>
        <dbReference type="ARBA" id="ARBA00023002"/>
    </source>
</evidence>
<feature type="domain" description="Alcohol dehydrogenase-like C-terminal" evidence="7">
    <location>
        <begin position="173"/>
        <end position="291"/>
    </location>
</feature>
<dbReference type="InterPro" id="IPR002328">
    <property type="entry name" value="ADH_Zn_CS"/>
</dbReference>
<dbReference type="AlphaFoldDB" id="D5U075"/>
<dbReference type="SUPFAM" id="SSF50129">
    <property type="entry name" value="GroES-like"/>
    <property type="match status" value="1"/>
</dbReference>
<evidence type="ECO:0000256" key="2">
    <source>
        <dbReference type="ARBA" id="ARBA00008072"/>
    </source>
</evidence>
<accession>D5U075</accession>
<feature type="domain" description="Alcohol dehydrogenase-like N-terminal" evidence="8">
    <location>
        <begin position="25"/>
        <end position="130"/>
    </location>
</feature>
<keyword evidence="4 6" id="KW-0862">Zinc</keyword>
<protein>
    <submittedName>
        <fullName evidence="9">Alcohol dehydrogenase GroES domain protein</fullName>
    </submittedName>
</protein>
<reference evidence="10" key="2">
    <citation type="journal article" date="2010" name="Stand. Genomic Sci.">
        <title>Complete genome sequence of Thermosphaera aggregans type strain (M11TLT).</title>
        <authorList>
            <person name="Spring S."/>
            <person name="Rachel R."/>
            <person name="Lapidus A."/>
            <person name="Davenport K."/>
            <person name="Tice H."/>
            <person name="Copeland A."/>
            <person name="Cheng J.-F."/>
            <person name="Lucas S."/>
            <person name="Chen F."/>
            <person name="Nolan M."/>
            <person name="Bruce D."/>
            <person name="Goodwin L."/>
            <person name="Pitluck S."/>
            <person name="Ivanova N."/>
            <person name="Mavromatis K."/>
            <person name="Ovchinnikova G."/>
            <person name="Pati A."/>
            <person name="Chen A."/>
            <person name="Palaniappan K."/>
            <person name="Land M."/>
            <person name="Hauser L."/>
            <person name="Chang Y.-J."/>
            <person name="Jeffries C.C."/>
            <person name="Brettin T."/>
            <person name="Detter J.C."/>
            <person name="Tapia R."/>
            <person name="Han C."/>
            <person name="Heimerl T."/>
            <person name="Weikl F."/>
            <person name="Brambilla E."/>
            <person name="Goker M."/>
            <person name="Bristow J."/>
            <person name="Eisen J.A."/>
            <person name="Markowitz V."/>
            <person name="Hugenholtz P."/>
            <person name="Kyrpides N.C."/>
            <person name="Klenk H.-P."/>
        </authorList>
    </citation>
    <scope>NUCLEOTIDE SEQUENCE [LARGE SCALE GENOMIC DNA]</scope>
    <source>
        <strain evidence="10">DSM 11486 / M11TL</strain>
    </source>
</reference>
<dbReference type="InterPro" id="IPR013154">
    <property type="entry name" value="ADH-like_N"/>
</dbReference>
<evidence type="ECO:0000259" key="8">
    <source>
        <dbReference type="Pfam" id="PF08240"/>
    </source>
</evidence>
<dbReference type="STRING" id="633148.Tagg_0245"/>
<evidence type="ECO:0000256" key="1">
    <source>
        <dbReference type="ARBA" id="ARBA00001947"/>
    </source>
</evidence>
<name>D5U075_THEAM</name>
<dbReference type="EMBL" id="CP001939">
    <property type="protein sequence ID" value="ADG90525.1"/>
    <property type="molecule type" value="Genomic_DNA"/>
</dbReference>
<dbReference type="Gene3D" id="3.40.50.720">
    <property type="entry name" value="NAD(P)-binding Rossmann-like Domain"/>
    <property type="match status" value="1"/>
</dbReference>
<organism evidence="9 10">
    <name type="scientific">Thermosphaera aggregans (strain DSM 11486 / M11TL)</name>
    <dbReference type="NCBI Taxonomy" id="633148"/>
    <lineage>
        <taxon>Archaea</taxon>
        <taxon>Thermoproteota</taxon>
        <taxon>Thermoprotei</taxon>
        <taxon>Desulfurococcales</taxon>
        <taxon>Desulfurococcaceae</taxon>
        <taxon>Thermosphaera</taxon>
    </lineage>
</organism>
<evidence type="ECO:0000256" key="3">
    <source>
        <dbReference type="ARBA" id="ARBA00022723"/>
    </source>
</evidence>
<dbReference type="InterPro" id="IPR036291">
    <property type="entry name" value="NAD(P)-bd_dom_sf"/>
</dbReference>
<keyword evidence="3 6" id="KW-0479">Metal-binding</keyword>
<dbReference type="Pfam" id="PF08240">
    <property type="entry name" value="ADH_N"/>
    <property type="match status" value="1"/>
</dbReference>
<dbReference type="PANTHER" id="PTHR43350:SF2">
    <property type="entry name" value="GROES-LIKE ZINC-BINDING ALCOHOL DEHYDROGENASE FAMILY PROTEIN"/>
    <property type="match status" value="1"/>
</dbReference>
<evidence type="ECO:0000256" key="6">
    <source>
        <dbReference type="RuleBase" id="RU361277"/>
    </source>
</evidence>
<evidence type="ECO:0000313" key="9">
    <source>
        <dbReference type="EMBL" id="ADG90525.1"/>
    </source>
</evidence>
<dbReference type="InterPro" id="IPR013149">
    <property type="entry name" value="ADH-like_C"/>
</dbReference>
<dbReference type="Gene3D" id="3.90.180.10">
    <property type="entry name" value="Medium-chain alcohol dehydrogenases, catalytic domain"/>
    <property type="match status" value="1"/>
</dbReference>
<dbReference type="KEGG" id="tag:Tagg_0245"/>
<dbReference type="HOGENOM" id="CLU_026673_11_0_2"/>
<evidence type="ECO:0000259" key="7">
    <source>
        <dbReference type="Pfam" id="PF00107"/>
    </source>
</evidence>
<evidence type="ECO:0000256" key="4">
    <source>
        <dbReference type="ARBA" id="ARBA00022833"/>
    </source>
</evidence>
<gene>
    <name evidence="9" type="ordered locus">Tagg_0245</name>
</gene>
<dbReference type="GO" id="GO:0008270">
    <property type="term" value="F:zinc ion binding"/>
    <property type="evidence" value="ECO:0007669"/>
    <property type="project" value="InterPro"/>
</dbReference>
<comment type="similarity">
    <text evidence="2 6">Belongs to the zinc-containing alcohol dehydrogenase family.</text>
</comment>
<dbReference type="eggNOG" id="arCOG01459">
    <property type="taxonomic scope" value="Archaea"/>
</dbReference>
<dbReference type="SUPFAM" id="SSF51735">
    <property type="entry name" value="NAD(P)-binding Rossmann-fold domains"/>
    <property type="match status" value="1"/>
</dbReference>
<proteinExistence type="inferred from homology"/>
<keyword evidence="10" id="KW-1185">Reference proteome</keyword>
<dbReference type="PROSITE" id="PS00059">
    <property type="entry name" value="ADH_ZINC"/>
    <property type="match status" value="1"/>
</dbReference>
<evidence type="ECO:0000313" key="10">
    <source>
        <dbReference type="Proteomes" id="UP000002376"/>
    </source>
</evidence>
<reference evidence="9 10" key="1">
    <citation type="journal article" date="2010" name="Stand. Genomic Sci.">
        <title>Complete genome sequence of Thermosphaera aggregans type strain (M11TL).</title>
        <authorList>
            <person name="Spring S."/>
            <person name="Rachel R."/>
            <person name="Lapidus A."/>
            <person name="Davenport K."/>
            <person name="Tice H."/>
            <person name="Copeland A."/>
            <person name="Cheng J.F."/>
            <person name="Lucas S."/>
            <person name="Chen F."/>
            <person name="Nolan M."/>
            <person name="Bruce D."/>
            <person name="Goodwin L."/>
            <person name="Pitluck S."/>
            <person name="Ivanova N."/>
            <person name="Mavromatis K."/>
            <person name="Ovchinnikova G."/>
            <person name="Pati A."/>
            <person name="Chen A."/>
            <person name="Palaniappan K."/>
            <person name="Land M."/>
            <person name="Hauser L."/>
            <person name="Chang Y.J."/>
            <person name="Jeffries C.C."/>
            <person name="Brettin T."/>
            <person name="Detter J.C."/>
            <person name="Tapia R."/>
            <person name="Han C."/>
            <person name="Heimerl T."/>
            <person name="Weikl F."/>
            <person name="Brambilla E."/>
            <person name="Goker M."/>
            <person name="Bristow J."/>
            <person name="Eisen J.A."/>
            <person name="Markowitz V."/>
            <person name="Hugenholtz P."/>
            <person name="Kyrpides N.C."/>
            <person name="Klenk H.P."/>
        </authorList>
    </citation>
    <scope>NUCLEOTIDE SEQUENCE [LARGE SCALE GENOMIC DNA]</scope>
    <source>
        <strain evidence="10">DSM 11486 / M11TL</strain>
    </source>
</reference>
<sequence>MMKALVLHAPKKLHLEEVEDPSIANNEVLIKVRRVGICGTDKAFYKGSYKPGKLPLIPGHELVGKIVDVGKNVDPSLIGTEVTSEINFHCGKCSFCSEGLKTHCPYRETLGITRDGGMAEFVVSRFDLIHSVEGLSNVQSAFVEPLASIVEMLELAPVKTFHNVAVIGVGTIGLLALRTISAVARPIKLVAVVRKDSPKQVFVKNSNVDEIVSEDEVIEYVRKHTREGQGFDYVVEATGTPEGLKLAVEIVKPRGLISVKSTHGMTIDFDVTKFVVKEAKLVGSRCGPFERAIEILRKGLVKVDDLVTSEYPLDKGVEAFEKSFQRDQVKVHILV</sequence>
<dbReference type="Pfam" id="PF00107">
    <property type="entry name" value="ADH_zinc_N"/>
    <property type="match status" value="1"/>
</dbReference>
<dbReference type="Proteomes" id="UP000002376">
    <property type="component" value="Chromosome"/>
</dbReference>
<reference key="3">
    <citation type="submission" date="2010-02" db="EMBL/GenBank/DDBJ databases">
        <title>Complete genome sequence of Thermosphaera aggregans type strain (M11TL).</title>
        <authorList>
            <consortium name="US DOE Joint Genome Institute (JGI-PGF)"/>
            <person name="Spring S."/>
            <person name="Lapidus A."/>
            <person name="Munk C."/>
            <person name="Schroeder M."/>
            <person name="Glavina Del Rio T."/>
            <person name="Tice H."/>
            <person name="Copeland A."/>
            <person name="Cheng J.-F."/>
            <person name="Lucas S."/>
            <person name="Chen F."/>
            <person name="Nolan M."/>
            <person name="Bruce D."/>
            <person name="Goodwin L."/>
            <person name="Pitluck S."/>
            <person name="Ivanova N."/>
            <person name="Mavromatis K."/>
            <person name="Ovchinnikova G."/>
            <person name="Pati A."/>
            <person name="Chen A."/>
            <person name="Palaniappan K."/>
            <person name="Land M."/>
            <person name="Hauser L."/>
            <person name="Chang Y.-J."/>
            <person name="Jeffries C.C."/>
            <person name="Brettin T."/>
            <person name="Detter J.C."/>
            <person name="Tapia R."/>
            <person name="Han C."/>
            <person name="Chain P."/>
            <person name="Heimerl T."/>
            <person name="Weik F."/>
            <person name="Goker M."/>
            <person name="Rachel R."/>
            <person name="Bristow J."/>
            <person name="Eisen J.A."/>
            <person name="Markowitz V."/>
            <person name="Hugenholtz P."/>
            <person name="Kyrpides N.C."/>
            <person name="Klenk H.-P."/>
        </authorList>
    </citation>
    <scope>NUCLEOTIDE SEQUENCE</scope>
    <source>
        <strain>DSM 11486</strain>
    </source>
</reference>
<comment type="cofactor">
    <cofactor evidence="1 6">
        <name>Zn(2+)</name>
        <dbReference type="ChEBI" id="CHEBI:29105"/>
    </cofactor>
</comment>